<keyword evidence="4 9" id="KW-0732">Signal</keyword>
<evidence type="ECO:0000256" key="8">
    <source>
        <dbReference type="SAM" id="Phobius"/>
    </source>
</evidence>
<gene>
    <name evidence="11" type="ORF">ACFFN1_03870</name>
</gene>
<evidence type="ECO:0000313" key="12">
    <source>
        <dbReference type="Proteomes" id="UP001589707"/>
    </source>
</evidence>
<dbReference type="SUPFAM" id="SSF53649">
    <property type="entry name" value="Alkaline phosphatase-like"/>
    <property type="match status" value="1"/>
</dbReference>
<dbReference type="NCBIfam" id="TIGR01167">
    <property type="entry name" value="LPXTG_anchor"/>
    <property type="match status" value="1"/>
</dbReference>
<evidence type="ECO:0000256" key="2">
    <source>
        <dbReference type="ARBA" id="ARBA00022525"/>
    </source>
</evidence>
<evidence type="ECO:0000256" key="5">
    <source>
        <dbReference type="ARBA" id="ARBA00023088"/>
    </source>
</evidence>
<keyword evidence="5" id="KW-0572">Peptidoglycan-anchor</keyword>
<dbReference type="Pfam" id="PF00746">
    <property type="entry name" value="Gram_pos_anchor"/>
    <property type="match status" value="1"/>
</dbReference>
<feature type="compositionally biased region" description="Basic and acidic residues" evidence="7">
    <location>
        <begin position="289"/>
        <end position="304"/>
    </location>
</feature>
<feature type="chain" id="PRO_5045612205" evidence="9">
    <location>
        <begin position="32"/>
        <end position="453"/>
    </location>
</feature>
<dbReference type="PANTHER" id="PTHR11596">
    <property type="entry name" value="ALKALINE PHOSPHATASE"/>
    <property type="match status" value="1"/>
</dbReference>
<evidence type="ECO:0000256" key="9">
    <source>
        <dbReference type="SAM" id="SignalP"/>
    </source>
</evidence>
<keyword evidence="8" id="KW-1133">Transmembrane helix</keyword>
<sequence length="453" mass="47923">MSIARSLGRYLGGAAVLTVAGTSGFAVPALADTADEPRNIIVMIGDGMGFNHVDAADLYEHGTTNWQIEGVPGEQITQQDGYGSTPGQIYEEFDVRMAMSHYSLDSPKYNSDDAWADFEWANDTPTDSAASGTALATGIKTHNGYLGVDGDLKEVGNVAEHAHETGRATGVVSSVPFGHATPAAWGAHVASRGENHAIAQQMIDGSLDVIMGGGHPKFDDDGQPRDPKWDWLSEAQYIGLLADDAERTFIEDSASLEAIANGTDVPDRVFGLAPVAETLQFNRSSLAEQEPHTENGREKGKAYEGDAPLPGDAAFNDVVSLESMSLAALNVLGQDEDGFFTMIEGGAIDWAGHANATTGNLEELADFNASVEAVHTWVEENSSWDETLLIVTADHETGYLSGPSDEDHWKPLTGEAGELPRTGAELGLAGGIAAGLAALGSTAVYLARRRQQH</sequence>
<reference evidence="11 12" key="1">
    <citation type="submission" date="2024-09" db="EMBL/GenBank/DDBJ databases">
        <authorList>
            <person name="Sun Q."/>
            <person name="Mori K."/>
        </authorList>
    </citation>
    <scope>NUCLEOTIDE SEQUENCE [LARGE SCALE GENOMIC DNA]</scope>
    <source>
        <strain evidence="11 12">JCM 11683</strain>
    </source>
</reference>
<dbReference type="CDD" id="cd16012">
    <property type="entry name" value="ALP"/>
    <property type="match status" value="1"/>
</dbReference>
<proteinExistence type="inferred from homology"/>
<evidence type="ECO:0000313" key="11">
    <source>
        <dbReference type="EMBL" id="MFB9775551.1"/>
    </source>
</evidence>
<dbReference type="Pfam" id="PF00245">
    <property type="entry name" value="Alk_phosphatase"/>
    <property type="match status" value="1"/>
</dbReference>
<dbReference type="EMBL" id="JBHMAU010000028">
    <property type="protein sequence ID" value="MFB9775551.1"/>
    <property type="molecule type" value="Genomic_DNA"/>
</dbReference>
<comment type="similarity">
    <text evidence="6">Belongs to the alkaline phosphatase family.</text>
</comment>
<dbReference type="SMART" id="SM00098">
    <property type="entry name" value="alkPPc"/>
    <property type="match status" value="1"/>
</dbReference>
<evidence type="ECO:0000259" key="10">
    <source>
        <dbReference type="PROSITE" id="PS50847"/>
    </source>
</evidence>
<evidence type="ECO:0000256" key="3">
    <source>
        <dbReference type="ARBA" id="ARBA00022553"/>
    </source>
</evidence>
<dbReference type="Gene3D" id="3.40.720.10">
    <property type="entry name" value="Alkaline Phosphatase, subunit A"/>
    <property type="match status" value="1"/>
</dbReference>
<feature type="signal peptide" evidence="9">
    <location>
        <begin position="1"/>
        <end position="31"/>
    </location>
</feature>
<feature type="transmembrane region" description="Helical" evidence="8">
    <location>
        <begin position="426"/>
        <end position="447"/>
    </location>
</feature>
<protein>
    <submittedName>
        <fullName evidence="11">Alkaline phosphatase</fullName>
    </submittedName>
</protein>
<evidence type="ECO:0000256" key="1">
    <source>
        <dbReference type="ARBA" id="ARBA00022512"/>
    </source>
</evidence>
<evidence type="ECO:0000256" key="7">
    <source>
        <dbReference type="SAM" id="MobiDB-lite"/>
    </source>
</evidence>
<dbReference type="InterPro" id="IPR001952">
    <property type="entry name" value="Alkaline_phosphatase"/>
</dbReference>
<dbReference type="PROSITE" id="PS50847">
    <property type="entry name" value="GRAM_POS_ANCHORING"/>
    <property type="match status" value="1"/>
</dbReference>
<dbReference type="RefSeq" id="WP_376838779.1">
    <property type="nucleotide sequence ID" value="NZ_JBHMAU010000028.1"/>
</dbReference>
<dbReference type="PANTHER" id="PTHR11596:SF5">
    <property type="entry name" value="ALKALINE PHOSPHATASE"/>
    <property type="match status" value="1"/>
</dbReference>
<feature type="domain" description="Gram-positive cocci surface proteins LPxTG" evidence="10">
    <location>
        <begin position="419"/>
        <end position="453"/>
    </location>
</feature>
<dbReference type="PRINTS" id="PR00113">
    <property type="entry name" value="ALKPHPHTASE"/>
</dbReference>
<keyword evidence="2" id="KW-0964">Secreted</keyword>
<dbReference type="InterPro" id="IPR017850">
    <property type="entry name" value="Alkaline_phosphatase_core_sf"/>
</dbReference>
<accession>A0ABV5WZG5</accession>
<dbReference type="InterPro" id="IPR019931">
    <property type="entry name" value="LPXTG_anchor"/>
</dbReference>
<keyword evidence="8" id="KW-0472">Membrane</keyword>
<name>A0ABV5WZG5_9MICO</name>
<keyword evidence="1" id="KW-0134">Cell wall</keyword>
<evidence type="ECO:0000256" key="4">
    <source>
        <dbReference type="ARBA" id="ARBA00022729"/>
    </source>
</evidence>
<evidence type="ECO:0000256" key="6">
    <source>
        <dbReference type="RuleBase" id="RU003946"/>
    </source>
</evidence>
<keyword evidence="3" id="KW-0597">Phosphoprotein</keyword>
<keyword evidence="8" id="KW-0812">Transmembrane</keyword>
<comment type="caution">
    <text evidence="11">The sequence shown here is derived from an EMBL/GenBank/DDBJ whole genome shotgun (WGS) entry which is preliminary data.</text>
</comment>
<keyword evidence="12" id="KW-1185">Reference proteome</keyword>
<feature type="region of interest" description="Disordered" evidence="7">
    <location>
        <begin position="283"/>
        <end position="305"/>
    </location>
</feature>
<dbReference type="Proteomes" id="UP001589707">
    <property type="component" value="Unassembled WGS sequence"/>
</dbReference>
<organism evidence="11 12">
    <name type="scientific">Brevibacterium otitidis</name>
    <dbReference type="NCBI Taxonomy" id="53364"/>
    <lineage>
        <taxon>Bacteria</taxon>
        <taxon>Bacillati</taxon>
        <taxon>Actinomycetota</taxon>
        <taxon>Actinomycetes</taxon>
        <taxon>Micrococcales</taxon>
        <taxon>Brevibacteriaceae</taxon>
        <taxon>Brevibacterium</taxon>
    </lineage>
</organism>